<name>A0A383WFQ1_TETOB</name>
<accession>A0A383WFQ1</accession>
<feature type="domain" description="EngA-type G" evidence="5">
    <location>
        <begin position="141"/>
        <end position="323"/>
    </location>
</feature>
<dbReference type="Pfam" id="PF00005">
    <property type="entry name" value="ABC_tran"/>
    <property type="match status" value="1"/>
</dbReference>
<dbReference type="PROSITE" id="PS00211">
    <property type="entry name" value="ABC_TRANSPORTER_1"/>
    <property type="match status" value="1"/>
</dbReference>
<dbReference type="SUPFAM" id="SSF52540">
    <property type="entry name" value="P-loop containing nucleoside triphosphate hydrolases"/>
    <property type="match status" value="2"/>
</dbReference>
<sequence>MLHTQLLTRRVVAAKPLNSVAVSRTNHKGFTPRHACISRVSSSSTPDSITDEEAERFEKIAAALVEKLKDLPDTEVEPEDAFADEDLLVEFGSVASPQQAADIQARLEERRAAATAASTSNSSSFVPRKLRKKQLPIEALPKVAIVGRPNVGKSAMFNRLAGSSLAVVYDYPGVTRDRLYTRAFWGDKEFCLIDTGGLMSDATKLPAEQQAAAMASISAEGLPQAIERQAAAGVAEADSIVLVVDGQSGLHPSDEEVVAWLQRHHPSKPVVLAVNKCESSTQGPTQAAEFWELGLEPHPVSAISGTGTGEMLDKLVGTLPPPKDMETVDESDKPLAVAIVGRPNVAMQSSLLLQRRITNLWVQQPCPCTQQLCRPAQQQQRHRSVQPLRSVELDVGSASTSTAVYSSVEPASSSQPEQDDDVLIEFRDVHKSFGSKRILQGASFKIRRGEAIGIIGASGTGKSTTLRLAAGLLAPDKGEILICGKTRQGLLSDQTGEEPLRVGMVFQNAALFDSLTVGENVGFLLYEHSNLPKQEVQQLVAESLGQVGLTGVESLYPSELSGGMKKRVALARAVVKDVRDTAEQVLMYDEPTAGLDPVASTVVEDLIRSLQEKQDGSSSNGNGSSSGRKGGISSYIVVTHQHSTIRRAVDRIIFLHQGRVVWEGTTAEFDTTDEPIVRQFAEGSLEGPIAYV</sequence>
<dbReference type="Pfam" id="PF01926">
    <property type="entry name" value="MMR_HSR1"/>
    <property type="match status" value="1"/>
</dbReference>
<dbReference type="GO" id="GO:0016887">
    <property type="term" value="F:ATP hydrolysis activity"/>
    <property type="evidence" value="ECO:0007669"/>
    <property type="project" value="InterPro"/>
</dbReference>
<dbReference type="SMART" id="SM00382">
    <property type="entry name" value="AAA"/>
    <property type="match status" value="2"/>
</dbReference>
<dbReference type="PANTHER" id="PTHR43023:SF3">
    <property type="entry name" value="PROTEIN TRIGALACTOSYLDIACYLGLYCEROL 3, CHLOROPLASTIC"/>
    <property type="match status" value="1"/>
</dbReference>
<dbReference type="InterPro" id="IPR005225">
    <property type="entry name" value="Small_GTP-bd"/>
</dbReference>
<dbReference type="InterPro" id="IPR003593">
    <property type="entry name" value="AAA+_ATPase"/>
</dbReference>
<keyword evidence="1" id="KW-0813">Transport</keyword>
<dbReference type="GO" id="GO:0005524">
    <property type="term" value="F:ATP binding"/>
    <property type="evidence" value="ECO:0007669"/>
    <property type="project" value="UniProtKB-KW"/>
</dbReference>
<keyword evidence="2" id="KW-0547">Nucleotide-binding</keyword>
<evidence type="ECO:0000259" key="5">
    <source>
        <dbReference type="PROSITE" id="PS51712"/>
    </source>
</evidence>
<dbReference type="PROSITE" id="PS51712">
    <property type="entry name" value="G_ENGA"/>
    <property type="match status" value="1"/>
</dbReference>
<evidence type="ECO:0000256" key="2">
    <source>
        <dbReference type="ARBA" id="ARBA00022741"/>
    </source>
</evidence>
<evidence type="ECO:0000256" key="3">
    <source>
        <dbReference type="ARBA" id="ARBA00022840"/>
    </source>
</evidence>
<dbReference type="AlphaFoldDB" id="A0A383WFQ1"/>
<organism evidence="6 7">
    <name type="scientific">Tetradesmus obliquus</name>
    <name type="common">Green alga</name>
    <name type="synonym">Acutodesmus obliquus</name>
    <dbReference type="NCBI Taxonomy" id="3088"/>
    <lineage>
        <taxon>Eukaryota</taxon>
        <taxon>Viridiplantae</taxon>
        <taxon>Chlorophyta</taxon>
        <taxon>core chlorophytes</taxon>
        <taxon>Chlorophyceae</taxon>
        <taxon>CS clade</taxon>
        <taxon>Sphaeropleales</taxon>
        <taxon>Scenedesmaceae</taxon>
        <taxon>Tetradesmus</taxon>
    </lineage>
</organism>
<dbReference type="InterPro" id="IPR017871">
    <property type="entry name" value="ABC_transporter-like_CS"/>
</dbReference>
<dbReference type="PRINTS" id="PR00326">
    <property type="entry name" value="GTP1OBG"/>
</dbReference>
<feature type="domain" description="ABC transporter" evidence="4">
    <location>
        <begin position="424"/>
        <end position="682"/>
    </location>
</feature>
<dbReference type="CDD" id="cd01894">
    <property type="entry name" value="EngA1"/>
    <property type="match status" value="1"/>
</dbReference>
<keyword evidence="3" id="KW-0067">ATP-binding</keyword>
<proteinExistence type="predicted"/>
<dbReference type="Proteomes" id="UP000256970">
    <property type="component" value="Unassembled WGS sequence"/>
</dbReference>
<dbReference type="Gene3D" id="3.40.50.300">
    <property type="entry name" value="P-loop containing nucleotide triphosphate hydrolases"/>
    <property type="match status" value="2"/>
</dbReference>
<evidence type="ECO:0000259" key="4">
    <source>
        <dbReference type="PROSITE" id="PS50893"/>
    </source>
</evidence>
<reference evidence="6 7" key="1">
    <citation type="submission" date="2016-10" db="EMBL/GenBank/DDBJ databases">
        <authorList>
            <person name="Cai Z."/>
        </authorList>
    </citation>
    <scope>NUCLEOTIDE SEQUENCE [LARGE SCALE GENOMIC DNA]</scope>
</reference>
<dbReference type="InterPro" id="IPR031166">
    <property type="entry name" value="G_ENGA"/>
</dbReference>
<dbReference type="GO" id="GO:0005525">
    <property type="term" value="F:GTP binding"/>
    <property type="evidence" value="ECO:0007669"/>
    <property type="project" value="InterPro"/>
</dbReference>
<evidence type="ECO:0000256" key="1">
    <source>
        <dbReference type="ARBA" id="ARBA00022448"/>
    </source>
</evidence>
<protein>
    <recommendedName>
        <fullName evidence="8">ABC transporter domain-containing protein</fullName>
    </recommendedName>
</protein>
<evidence type="ECO:0000313" key="7">
    <source>
        <dbReference type="Proteomes" id="UP000256970"/>
    </source>
</evidence>
<evidence type="ECO:0000313" key="6">
    <source>
        <dbReference type="EMBL" id="SZX76378.1"/>
    </source>
</evidence>
<dbReference type="InterPro" id="IPR003439">
    <property type="entry name" value="ABC_transporter-like_ATP-bd"/>
</dbReference>
<dbReference type="NCBIfam" id="TIGR00231">
    <property type="entry name" value="small_GTP"/>
    <property type="match status" value="1"/>
</dbReference>
<keyword evidence="7" id="KW-1185">Reference proteome</keyword>
<dbReference type="EMBL" id="FNXT01001256">
    <property type="protein sequence ID" value="SZX76378.1"/>
    <property type="molecule type" value="Genomic_DNA"/>
</dbReference>
<dbReference type="STRING" id="3088.A0A383WFQ1"/>
<dbReference type="FunFam" id="3.40.50.300:FF:001185">
    <property type="entry name" value="GTPase Der"/>
    <property type="match status" value="1"/>
</dbReference>
<gene>
    <name evidence="6" type="ORF">BQ4739_LOCUS16766</name>
</gene>
<dbReference type="InterPro" id="IPR027417">
    <property type="entry name" value="P-loop_NTPase"/>
</dbReference>
<dbReference type="PROSITE" id="PS50893">
    <property type="entry name" value="ABC_TRANSPORTER_2"/>
    <property type="match status" value="1"/>
</dbReference>
<dbReference type="PANTHER" id="PTHR43023">
    <property type="entry name" value="PROTEIN TRIGALACTOSYLDIACYLGLYCEROL 3, CHLOROPLASTIC"/>
    <property type="match status" value="1"/>
</dbReference>
<evidence type="ECO:0008006" key="8">
    <source>
        <dbReference type="Google" id="ProtNLM"/>
    </source>
</evidence>
<dbReference type="CDD" id="cd03261">
    <property type="entry name" value="ABC_Org_Solvent_Resistant"/>
    <property type="match status" value="1"/>
</dbReference>
<dbReference type="InterPro" id="IPR006073">
    <property type="entry name" value="GTP-bd"/>
</dbReference>